<organism evidence="1 2">
    <name type="scientific">Periplaneta americana</name>
    <name type="common">American cockroach</name>
    <name type="synonym">Blatta americana</name>
    <dbReference type="NCBI Taxonomy" id="6978"/>
    <lineage>
        <taxon>Eukaryota</taxon>
        <taxon>Metazoa</taxon>
        <taxon>Ecdysozoa</taxon>
        <taxon>Arthropoda</taxon>
        <taxon>Hexapoda</taxon>
        <taxon>Insecta</taxon>
        <taxon>Pterygota</taxon>
        <taxon>Neoptera</taxon>
        <taxon>Polyneoptera</taxon>
        <taxon>Dictyoptera</taxon>
        <taxon>Blattodea</taxon>
        <taxon>Blattoidea</taxon>
        <taxon>Blattidae</taxon>
        <taxon>Blattinae</taxon>
        <taxon>Periplaneta</taxon>
    </lineage>
</organism>
<evidence type="ECO:0008006" key="3">
    <source>
        <dbReference type="Google" id="ProtNLM"/>
    </source>
</evidence>
<dbReference type="SUPFAM" id="SSF53474">
    <property type="entry name" value="alpha/beta-Hydrolases"/>
    <property type="match status" value="1"/>
</dbReference>
<gene>
    <name evidence="1" type="ORF">ANN_10860</name>
</gene>
<evidence type="ECO:0000313" key="1">
    <source>
        <dbReference type="EMBL" id="KAJ4441011.1"/>
    </source>
</evidence>
<name>A0ABQ8T3E8_PERAM</name>
<protein>
    <recommendedName>
        <fullName evidence="3">Carboxylesterase type B domain-containing protein</fullName>
    </recommendedName>
</protein>
<dbReference type="InterPro" id="IPR029058">
    <property type="entry name" value="AB_hydrolase_fold"/>
</dbReference>
<dbReference type="Gene3D" id="3.40.50.1820">
    <property type="entry name" value="alpha/beta hydrolase"/>
    <property type="match status" value="1"/>
</dbReference>
<dbReference type="EMBL" id="JAJSOF020000015">
    <property type="protein sequence ID" value="KAJ4441011.1"/>
    <property type="molecule type" value="Genomic_DNA"/>
</dbReference>
<proteinExistence type="predicted"/>
<sequence length="89" mass="10571">MATLWTNFATYGDPTPLSNATGVTWEPFSGITHSYLNFSQEEALYTEVHGVRPLKLSMERELYMDRMQFWDSLPLRENEIYYTTRKRIR</sequence>
<accession>A0ABQ8T3E8</accession>
<evidence type="ECO:0000313" key="2">
    <source>
        <dbReference type="Proteomes" id="UP001148838"/>
    </source>
</evidence>
<comment type="caution">
    <text evidence="1">The sequence shown here is derived from an EMBL/GenBank/DDBJ whole genome shotgun (WGS) entry which is preliminary data.</text>
</comment>
<keyword evidence="2" id="KW-1185">Reference proteome</keyword>
<dbReference type="Proteomes" id="UP001148838">
    <property type="component" value="Unassembled WGS sequence"/>
</dbReference>
<reference evidence="1 2" key="1">
    <citation type="journal article" date="2022" name="Allergy">
        <title>Genome assembly and annotation of Periplaneta americana reveal a comprehensive cockroach allergen profile.</title>
        <authorList>
            <person name="Wang L."/>
            <person name="Xiong Q."/>
            <person name="Saelim N."/>
            <person name="Wang L."/>
            <person name="Nong W."/>
            <person name="Wan A.T."/>
            <person name="Shi M."/>
            <person name="Liu X."/>
            <person name="Cao Q."/>
            <person name="Hui J.H.L."/>
            <person name="Sookrung N."/>
            <person name="Leung T.F."/>
            <person name="Tungtrongchitr A."/>
            <person name="Tsui S.K.W."/>
        </authorList>
    </citation>
    <scope>NUCLEOTIDE SEQUENCE [LARGE SCALE GENOMIC DNA]</scope>
    <source>
        <strain evidence="1">PWHHKU_190912</strain>
    </source>
</reference>